<evidence type="ECO:0000259" key="1">
    <source>
        <dbReference type="Pfam" id="PF03559"/>
    </source>
</evidence>
<name>A0ABT0G917_9ACTN</name>
<protein>
    <submittedName>
        <fullName evidence="2">NDP-hexose 2,3-dehydratase family protein</fullName>
    </submittedName>
</protein>
<feature type="domain" description="dTDP-4-dehydro-6-deoxy-alpha-D-glucopyranose 2,3-dehydratase" evidence="1">
    <location>
        <begin position="266"/>
        <end position="463"/>
    </location>
</feature>
<dbReference type="RefSeq" id="WP_242380796.1">
    <property type="nucleotide sequence ID" value="NZ_JAKRKC020000003.1"/>
</dbReference>
<dbReference type="Pfam" id="PF03559">
    <property type="entry name" value="Hexose_dehydrat"/>
    <property type="match status" value="2"/>
</dbReference>
<evidence type="ECO:0000313" key="2">
    <source>
        <dbReference type="EMBL" id="MCK2221081.1"/>
    </source>
</evidence>
<sequence length="480" mass="52650">MSGRAGLLDPAALGEDLARSARARSVLGAAGAAQWLRERAAANAFHVERIPFSKLEGWSFDSVTGNLGHRSGRFFTVEGVSVTTDHGPVRQWSQPILLQPEIGVLGVLMRRFDGVLHCLVQAKSEPGDPVAVQLSPTVQATRSNFTKVHGGSGIPYLEFFLGSEGGTRTVVDVLQSEQGAWFYRKQNRNMVTLTDRDVPVEPGFRWMSLGEIQRLMTVDHLVNMDLRSVLACLPYTAGESPPEGGFARALDASMRPDAPAARSLPEVLSWLTDRRARIDIVTRTIPLAQVRGWTRTDEVIQRDDGRHFRIIAASVSATNREVRRWSQPLLQPTGRGLVALFVRRRRGVLHLLLQARAEAGTTAVAELAPTVQCDEHSYSALGTAPAFLREVRELTPGQIRYDTLQSEEGGRFSDATNRYVIAEMPPGWQEEPPAGFCWVTVHQAAALLRHGHYLNVQARTLIGGLYALWAGGFSPVAVAS</sequence>
<organism evidence="2 3">
    <name type="scientific">Actinomadura luzonensis</name>
    <dbReference type="NCBI Taxonomy" id="2805427"/>
    <lineage>
        <taxon>Bacteria</taxon>
        <taxon>Bacillati</taxon>
        <taxon>Actinomycetota</taxon>
        <taxon>Actinomycetes</taxon>
        <taxon>Streptosporangiales</taxon>
        <taxon>Thermomonosporaceae</taxon>
        <taxon>Actinomadura</taxon>
    </lineage>
</organism>
<gene>
    <name evidence="2" type="ORF">MF672_045860</name>
</gene>
<proteinExistence type="predicted"/>
<evidence type="ECO:0000313" key="3">
    <source>
        <dbReference type="Proteomes" id="UP001317259"/>
    </source>
</evidence>
<comment type="caution">
    <text evidence="2">The sequence shown here is derived from an EMBL/GenBank/DDBJ whole genome shotgun (WGS) entry which is preliminary data.</text>
</comment>
<dbReference type="EMBL" id="JAKRKC020000003">
    <property type="protein sequence ID" value="MCK2221081.1"/>
    <property type="molecule type" value="Genomic_DNA"/>
</dbReference>
<feature type="domain" description="dTDP-4-dehydro-6-deoxy-alpha-D-glucopyranose 2,3-dehydratase" evidence="1">
    <location>
        <begin position="33"/>
        <end position="233"/>
    </location>
</feature>
<dbReference type="InterPro" id="IPR005212">
    <property type="entry name" value="EvaA-like"/>
</dbReference>
<dbReference type="Proteomes" id="UP001317259">
    <property type="component" value="Unassembled WGS sequence"/>
</dbReference>
<keyword evidence="3" id="KW-1185">Reference proteome</keyword>
<reference evidence="2 3" key="1">
    <citation type="submission" date="2022-04" db="EMBL/GenBank/DDBJ databases">
        <title>Genome draft of Actinomadura sp. ATCC 31491.</title>
        <authorList>
            <person name="Shi X."/>
            <person name="Du Y."/>
        </authorList>
    </citation>
    <scope>NUCLEOTIDE SEQUENCE [LARGE SCALE GENOMIC DNA]</scope>
    <source>
        <strain evidence="2 3">ATCC 31491</strain>
    </source>
</reference>
<accession>A0ABT0G917</accession>